<dbReference type="AlphaFoldDB" id="A0A3A8EPC5"/>
<organism evidence="2 3">
    <name type="scientific">Acinetobacter rongchengensis</name>
    <dbReference type="NCBI Taxonomy" id="2419601"/>
    <lineage>
        <taxon>Bacteria</taxon>
        <taxon>Pseudomonadati</taxon>
        <taxon>Pseudomonadota</taxon>
        <taxon>Gammaproteobacteria</taxon>
        <taxon>Moraxellales</taxon>
        <taxon>Moraxellaceae</taxon>
        <taxon>Acinetobacter</taxon>
    </lineage>
</organism>
<comment type="caution">
    <text evidence="2">The sequence shown here is derived from an EMBL/GenBank/DDBJ whole genome shotgun (WGS) entry which is preliminary data.</text>
</comment>
<accession>A0A3A8EPC5</accession>
<dbReference type="EMBL" id="RAXT01000036">
    <property type="protein sequence ID" value="RKG36732.1"/>
    <property type="molecule type" value="Genomic_DNA"/>
</dbReference>
<keyword evidence="1" id="KW-1133">Transmembrane helix</keyword>
<evidence type="ECO:0000313" key="3">
    <source>
        <dbReference type="Proteomes" id="UP000280405"/>
    </source>
</evidence>
<proteinExistence type="predicted"/>
<dbReference type="Proteomes" id="UP000280405">
    <property type="component" value="Unassembled WGS sequence"/>
</dbReference>
<protein>
    <submittedName>
        <fullName evidence="2">Uncharacterized protein</fullName>
    </submittedName>
</protein>
<dbReference type="OrthoDB" id="6712581at2"/>
<feature type="transmembrane region" description="Helical" evidence="1">
    <location>
        <begin position="6"/>
        <end position="29"/>
    </location>
</feature>
<dbReference type="RefSeq" id="WP_120384777.1">
    <property type="nucleotide sequence ID" value="NZ_RAXT01000036.1"/>
</dbReference>
<feature type="transmembrane region" description="Helical" evidence="1">
    <location>
        <begin position="110"/>
        <end position="131"/>
    </location>
</feature>
<reference evidence="2 3" key="1">
    <citation type="submission" date="2018-09" db="EMBL/GenBank/DDBJ databases">
        <title>The draft genome of Acinetobacter spp. strains.</title>
        <authorList>
            <person name="Qin J."/>
            <person name="Feng Y."/>
            <person name="Zong Z."/>
        </authorList>
    </citation>
    <scope>NUCLEOTIDE SEQUENCE [LARGE SCALE GENOMIC DNA]</scope>
    <source>
        <strain evidence="2 3">WCHAc060115</strain>
    </source>
</reference>
<evidence type="ECO:0000313" key="2">
    <source>
        <dbReference type="EMBL" id="RKG36732.1"/>
    </source>
</evidence>
<keyword evidence="1" id="KW-0812">Transmembrane</keyword>
<gene>
    <name evidence="2" type="ORF">D7V20_13850</name>
</gene>
<keyword evidence="1" id="KW-0472">Membrane</keyword>
<name>A0A3A8EPC5_9GAMM</name>
<keyword evidence="3" id="KW-1185">Reference proteome</keyword>
<evidence type="ECO:0000256" key="1">
    <source>
        <dbReference type="SAM" id="Phobius"/>
    </source>
</evidence>
<sequence>MSVKDYLVLSSIICIIFFAIFHQLASRIITKSPDLRGKLYGFDFFEKRSIDIPNIQAIMSVVTVVNIQYFLYAKKNPKYVFFKNRKHPLFPNLDTSVAIYIVNKYKKLNLYISLQAIFGILFLFLGCMFLFY</sequence>
<feature type="transmembrane region" description="Helical" evidence="1">
    <location>
        <begin position="50"/>
        <end position="72"/>
    </location>
</feature>